<name>D1YW27_METPS</name>
<organism evidence="1 2">
    <name type="scientific">Methanocella paludicola (strain DSM 17711 / JCM 13418 / NBRC 101707 / SANAE)</name>
    <dbReference type="NCBI Taxonomy" id="304371"/>
    <lineage>
        <taxon>Archaea</taxon>
        <taxon>Methanobacteriati</taxon>
        <taxon>Methanobacteriota</taxon>
        <taxon>Stenosarchaea group</taxon>
        <taxon>Methanomicrobia</taxon>
        <taxon>Methanocellales</taxon>
        <taxon>Methanocellaceae</taxon>
        <taxon>Methanocella</taxon>
    </lineage>
</organism>
<keyword evidence="2" id="KW-1185">Reference proteome</keyword>
<dbReference type="KEGG" id="mpd:MCP_0577"/>
<reference evidence="1 2" key="2">
    <citation type="journal article" date="2008" name="Int. J. Syst. Evol. Microbiol.">
        <title>Methanocella paludicola gen. nov., sp. nov., a methane-producing archaeon, the first isolate of the lineage 'Rice Cluster I', and proposal of the new archaeal order Methanocellales ord. nov.</title>
        <authorList>
            <person name="Sakai S."/>
            <person name="Imachi H."/>
            <person name="Hanada S."/>
            <person name="Ohashi A."/>
            <person name="Harada H."/>
            <person name="Kamagata Y."/>
        </authorList>
    </citation>
    <scope>NUCLEOTIDE SEQUENCE [LARGE SCALE GENOMIC DNA]</scope>
    <source>
        <strain evidence="2">DSM 17711 / JCM 13418 / NBRC 101707 / SANAE</strain>
    </source>
</reference>
<evidence type="ECO:0000313" key="1">
    <source>
        <dbReference type="EMBL" id="BAI60649.1"/>
    </source>
</evidence>
<accession>D1YW27</accession>
<dbReference type="InParanoid" id="D1YW27"/>
<evidence type="ECO:0000313" key="2">
    <source>
        <dbReference type="Proteomes" id="UP000001882"/>
    </source>
</evidence>
<proteinExistence type="predicted"/>
<dbReference type="EMBL" id="AP011532">
    <property type="protein sequence ID" value="BAI60649.1"/>
    <property type="molecule type" value="Genomic_DNA"/>
</dbReference>
<sequence length="69" mass="7929">MDIQPVYLETDIDEVYVRHVCDKGDEFFVKMIKPKNTKYMLYVSGNSLACPICNNMAKKTTEAPLPQSR</sequence>
<reference evidence="2" key="3">
    <citation type="journal article" date="2011" name="PLoS ONE">
        <title>Genome sequence of a mesophilic hydrogenotrophic methanogen Methanocella paludicola, the first cultivated representative of the order Methanocellales.</title>
        <authorList>
            <person name="Sakai S."/>
            <person name="Takaki Y."/>
            <person name="Shimamura S."/>
            <person name="Sekine M."/>
            <person name="Tajima T."/>
            <person name="Kosugi H."/>
            <person name="Ichikawa N."/>
            <person name="Tasumi E."/>
            <person name="Hiraki A.T."/>
            <person name="Shimizu A."/>
            <person name="Kato Y."/>
            <person name="Nishiko R."/>
            <person name="Mori K."/>
            <person name="Fujita N."/>
            <person name="Imachi H."/>
            <person name="Takai K."/>
        </authorList>
    </citation>
    <scope>NUCLEOTIDE SEQUENCE [LARGE SCALE GENOMIC DNA]</scope>
    <source>
        <strain evidence="2">DSM 17711 / JCM 13418 / NBRC 101707 / SANAE</strain>
    </source>
</reference>
<dbReference type="AlphaFoldDB" id="D1YW27"/>
<gene>
    <name evidence="1" type="ordered locus">MCP_0577</name>
</gene>
<reference evidence="1 2" key="1">
    <citation type="journal article" date="2007" name="Appl. Environ. Microbiol.">
        <title>Isolation of key methanogens for global methane emission from rice paddy fields: a novel isolate affiliated with the clone cluster rice cluster I.</title>
        <authorList>
            <person name="Sakai S."/>
            <person name="Imachi H."/>
            <person name="Sekiguchi Y."/>
            <person name="Ohashi A."/>
            <person name="Harada H."/>
            <person name="Kamagata Y."/>
        </authorList>
    </citation>
    <scope>NUCLEOTIDE SEQUENCE [LARGE SCALE GENOMIC DNA]</scope>
    <source>
        <strain evidence="2">DSM 17711 / JCM 13418 / NBRC 101707 / SANAE</strain>
    </source>
</reference>
<dbReference type="RefSeq" id="WP_012899329.1">
    <property type="nucleotide sequence ID" value="NC_013665.1"/>
</dbReference>
<dbReference type="Proteomes" id="UP000001882">
    <property type="component" value="Chromosome"/>
</dbReference>
<protein>
    <submittedName>
        <fullName evidence="1">Uncharacterized protein</fullName>
    </submittedName>
</protein>
<dbReference type="GeneID" id="38937774"/>